<gene>
    <name evidence="2" type="ORF">ZHAS_00021394</name>
</gene>
<sequence length="95" mass="10633">MRTVRERVRWSSLFARKFNGKTWAEWRVRVLHAAGRGRQQTAAAAAEAGFAYVADVIQILRYAQLVADDLKTKSPPKAASEKGRAELETGDISSW</sequence>
<dbReference type="EMBL" id="ATLV01026420">
    <property type="status" value="NOT_ANNOTATED_CDS"/>
    <property type="molecule type" value="Genomic_DNA"/>
</dbReference>
<dbReference type="EnsemblMetazoa" id="ASIC021394-RA">
    <property type="protein sequence ID" value="ASIC021394-PA"/>
    <property type="gene ID" value="ASIC021394"/>
</dbReference>
<evidence type="ECO:0000313" key="3">
    <source>
        <dbReference type="EnsemblMetazoa" id="ASIC021394-PA"/>
    </source>
</evidence>
<dbReference type="Proteomes" id="UP000030765">
    <property type="component" value="Unassembled WGS sequence"/>
</dbReference>
<proteinExistence type="predicted"/>
<reference evidence="2 4" key="1">
    <citation type="journal article" date="2014" name="BMC Genomics">
        <title>Genome sequence of Anopheles sinensis provides insight into genetics basis of mosquito competence for malaria parasites.</title>
        <authorList>
            <person name="Zhou D."/>
            <person name="Zhang D."/>
            <person name="Ding G."/>
            <person name="Shi L."/>
            <person name="Hou Q."/>
            <person name="Ye Y."/>
            <person name="Xu Y."/>
            <person name="Zhou H."/>
            <person name="Xiong C."/>
            <person name="Li S."/>
            <person name="Yu J."/>
            <person name="Hong S."/>
            <person name="Yu X."/>
            <person name="Zou P."/>
            <person name="Chen C."/>
            <person name="Chang X."/>
            <person name="Wang W."/>
            <person name="Lv Y."/>
            <person name="Sun Y."/>
            <person name="Ma L."/>
            <person name="Shen B."/>
            <person name="Zhu C."/>
        </authorList>
    </citation>
    <scope>NUCLEOTIDE SEQUENCE [LARGE SCALE GENOMIC DNA]</scope>
</reference>
<evidence type="ECO:0000313" key="4">
    <source>
        <dbReference type="Proteomes" id="UP000030765"/>
    </source>
</evidence>
<accession>A0A084WSA7</accession>
<evidence type="ECO:0000313" key="2">
    <source>
        <dbReference type="EMBL" id="KFB53101.1"/>
    </source>
</evidence>
<dbReference type="VEuPathDB" id="VectorBase:ASIC021394"/>
<organism evidence="2">
    <name type="scientific">Anopheles sinensis</name>
    <name type="common">Mosquito</name>
    <dbReference type="NCBI Taxonomy" id="74873"/>
    <lineage>
        <taxon>Eukaryota</taxon>
        <taxon>Metazoa</taxon>
        <taxon>Ecdysozoa</taxon>
        <taxon>Arthropoda</taxon>
        <taxon>Hexapoda</taxon>
        <taxon>Insecta</taxon>
        <taxon>Pterygota</taxon>
        <taxon>Neoptera</taxon>
        <taxon>Endopterygota</taxon>
        <taxon>Diptera</taxon>
        <taxon>Nematocera</taxon>
        <taxon>Culicoidea</taxon>
        <taxon>Culicidae</taxon>
        <taxon>Anophelinae</taxon>
        <taxon>Anopheles</taxon>
    </lineage>
</organism>
<feature type="region of interest" description="Disordered" evidence="1">
    <location>
        <begin position="72"/>
        <end position="95"/>
    </location>
</feature>
<evidence type="ECO:0000256" key="1">
    <source>
        <dbReference type="SAM" id="MobiDB-lite"/>
    </source>
</evidence>
<name>A0A084WSA7_ANOSI</name>
<dbReference type="EMBL" id="KE525413">
    <property type="protein sequence ID" value="KFB53101.1"/>
    <property type="molecule type" value="Genomic_DNA"/>
</dbReference>
<reference evidence="3" key="2">
    <citation type="submission" date="2020-05" db="UniProtKB">
        <authorList>
            <consortium name="EnsemblMetazoa"/>
        </authorList>
    </citation>
    <scope>IDENTIFICATION</scope>
</reference>
<keyword evidence="4" id="KW-1185">Reference proteome</keyword>
<dbReference type="AlphaFoldDB" id="A0A084WSA7"/>
<protein>
    <submittedName>
        <fullName evidence="2 3">Uncharacterized protein</fullName>
    </submittedName>
</protein>